<dbReference type="RefSeq" id="WP_397707077.1">
    <property type="nucleotide sequence ID" value="NZ_JBIRGN010000001.1"/>
</dbReference>
<organism evidence="1 2">
    <name type="scientific">Streptomyces longisporoflavus</name>
    <dbReference type="NCBI Taxonomy" id="28044"/>
    <lineage>
        <taxon>Bacteria</taxon>
        <taxon>Bacillati</taxon>
        <taxon>Actinomycetota</taxon>
        <taxon>Actinomycetes</taxon>
        <taxon>Kitasatosporales</taxon>
        <taxon>Streptomycetaceae</taxon>
        <taxon>Streptomyces</taxon>
    </lineage>
</organism>
<dbReference type="SUPFAM" id="SSF160719">
    <property type="entry name" value="gpW/gp25-like"/>
    <property type="match status" value="1"/>
</dbReference>
<reference evidence="1 2" key="1">
    <citation type="submission" date="2024-10" db="EMBL/GenBank/DDBJ databases">
        <title>The Natural Products Discovery Center: Release of the First 8490 Sequenced Strains for Exploring Actinobacteria Biosynthetic Diversity.</title>
        <authorList>
            <person name="Kalkreuter E."/>
            <person name="Kautsar S.A."/>
            <person name="Yang D."/>
            <person name="Bader C.D."/>
            <person name="Teijaro C.N."/>
            <person name="Fluegel L."/>
            <person name="Davis C.M."/>
            <person name="Simpson J.R."/>
            <person name="Lauterbach L."/>
            <person name="Steele A.D."/>
            <person name="Gui C."/>
            <person name="Meng S."/>
            <person name="Li G."/>
            <person name="Viehrig K."/>
            <person name="Ye F."/>
            <person name="Su P."/>
            <person name="Kiefer A.F."/>
            <person name="Nichols A."/>
            <person name="Cepeda A.J."/>
            <person name="Yan W."/>
            <person name="Fan B."/>
            <person name="Jiang Y."/>
            <person name="Adhikari A."/>
            <person name="Zheng C.-J."/>
            <person name="Schuster L."/>
            <person name="Cowan T.M."/>
            <person name="Smanski M.J."/>
            <person name="Chevrette M.G."/>
            <person name="De Carvalho L.P.S."/>
            <person name="Shen B."/>
        </authorList>
    </citation>
    <scope>NUCLEOTIDE SEQUENCE [LARGE SCALE GENOMIC DNA]</scope>
    <source>
        <strain evidence="1 2">NPDC017990</strain>
    </source>
</reference>
<dbReference type="Proteomes" id="UP001610818">
    <property type="component" value="Unassembled WGS sequence"/>
</dbReference>
<sequence length="123" mass="13146">MSAAAEHPFRLTSGRRLAVTDETGHLADLVRLVVLTGATERLHRPGFGPGLGATALFDPLPQLLDGLLEMRTKGALERELAGRVLVDRITVTRLGESTLEVTVDYRPQSPPGPAVAVTARLEA</sequence>
<dbReference type="Gene3D" id="3.10.450.40">
    <property type="match status" value="1"/>
</dbReference>
<keyword evidence="2" id="KW-1185">Reference proteome</keyword>
<gene>
    <name evidence="1" type="ORF">ACH4F9_02420</name>
</gene>
<name>A0ABW7QFY1_9ACTN</name>
<dbReference type="EMBL" id="JBIRGQ010000001">
    <property type="protein sequence ID" value="MFH8543851.1"/>
    <property type="molecule type" value="Genomic_DNA"/>
</dbReference>
<accession>A0ABW7QFY1</accession>
<protein>
    <recommendedName>
        <fullName evidence="3">IraD/Gp25-like domain-containing protein</fullName>
    </recommendedName>
</protein>
<comment type="caution">
    <text evidence="1">The sequence shown here is derived from an EMBL/GenBank/DDBJ whole genome shotgun (WGS) entry which is preliminary data.</text>
</comment>
<evidence type="ECO:0000313" key="1">
    <source>
        <dbReference type="EMBL" id="MFH8543851.1"/>
    </source>
</evidence>
<evidence type="ECO:0000313" key="2">
    <source>
        <dbReference type="Proteomes" id="UP001610818"/>
    </source>
</evidence>
<proteinExistence type="predicted"/>
<evidence type="ECO:0008006" key="3">
    <source>
        <dbReference type="Google" id="ProtNLM"/>
    </source>
</evidence>